<organism evidence="2 3">
    <name type="scientific">Phocaeicola dorei</name>
    <dbReference type="NCBI Taxonomy" id="357276"/>
    <lineage>
        <taxon>Bacteria</taxon>
        <taxon>Pseudomonadati</taxon>
        <taxon>Bacteroidota</taxon>
        <taxon>Bacteroidia</taxon>
        <taxon>Bacteroidales</taxon>
        <taxon>Bacteroidaceae</taxon>
        <taxon>Phocaeicola</taxon>
    </lineage>
</organism>
<gene>
    <name evidence="2" type="ORF">CE91St7_25910</name>
</gene>
<feature type="region of interest" description="Disordered" evidence="1">
    <location>
        <begin position="308"/>
        <end position="508"/>
    </location>
</feature>
<protein>
    <recommendedName>
        <fullName evidence="4">Vitellogenin II</fullName>
    </recommendedName>
</protein>
<feature type="compositionally biased region" description="Polar residues" evidence="1">
    <location>
        <begin position="378"/>
        <end position="391"/>
    </location>
</feature>
<evidence type="ECO:0000313" key="2">
    <source>
        <dbReference type="EMBL" id="GKH81707.1"/>
    </source>
</evidence>
<feature type="compositionally biased region" description="Low complexity" evidence="1">
    <location>
        <begin position="407"/>
        <end position="421"/>
    </location>
</feature>
<proteinExistence type="predicted"/>
<sequence>MKSVTKIGKSLPTNRDFLCYELKPLAIFALEKVDRITNKTGTSMKKIVLTSLMMVCLPYWAMSQSVDDDLYFIPKKKAEKKEEVKQEVKVVVPQKQNTTTVYAAPGSTVVVKDVKGKVRDVDEYNRRYTSRDNNFSMENDTLYIEEKPLNERGEWVNGFEGSQDDYEYAMRIVRFRNPRYAIPVSSPLYWDVVYGLPSWDWNVYDDGLYAYVFPTYTNRLWWDWRWNYPYGASWGFSWGWSSPWYYNSWYYPGYWGGGYWGGYWGYHYHHHHYYPHYFGHGWGGGYWGGSHGWYGSSRRNPGIHAGRYTNSYSSSRPSRNNYVNSYDRNSRNSYVGNSRQNVRNSANSYRTATRNGSSSGRVVSGSNSVNSVRPNRSAIRTRTGETLSPNQAAGVRPGNSYSRPTEGRGSSYTRPSSTRSSVGNAAGSAYQRTGAASRGAYRNNSGVSNSRSSSYSRSSSPSRNSSSNSYRSSGTSSSRSSFSSGGGASRSSGGGVSRSSGGGRSRTR</sequence>
<feature type="compositionally biased region" description="Polar residues" evidence="1">
    <location>
        <begin position="331"/>
        <end position="353"/>
    </location>
</feature>
<evidence type="ECO:0000256" key="1">
    <source>
        <dbReference type="SAM" id="MobiDB-lite"/>
    </source>
</evidence>
<dbReference type="EMBL" id="BQOB01000001">
    <property type="protein sequence ID" value="GKH81707.1"/>
    <property type="molecule type" value="Genomic_DNA"/>
</dbReference>
<feature type="compositionally biased region" description="Gly residues" evidence="1">
    <location>
        <begin position="484"/>
        <end position="508"/>
    </location>
</feature>
<evidence type="ECO:0000313" key="3">
    <source>
        <dbReference type="Proteomes" id="UP001055104"/>
    </source>
</evidence>
<dbReference type="AlphaFoldDB" id="A0AA37KKB3"/>
<reference evidence="2" key="1">
    <citation type="submission" date="2022-01" db="EMBL/GenBank/DDBJ databases">
        <title>Novel bile acid biosynthetic pathways are enriched in the microbiome of centenarians.</title>
        <authorList>
            <person name="Sato Y."/>
            <person name="Atarashi K."/>
            <person name="Plichta R.D."/>
            <person name="Arai Y."/>
            <person name="Sasajima S."/>
            <person name="Kearney M.S."/>
            <person name="Suda W."/>
            <person name="Takeshita K."/>
            <person name="Sasaki T."/>
            <person name="Okamoto S."/>
            <person name="Skelly N.A."/>
            <person name="Okamura Y."/>
            <person name="Vlamakis H."/>
            <person name="Li Y."/>
            <person name="Tanoue T."/>
            <person name="Takei H."/>
            <person name="Nittono H."/>
            <person name="Narushima S."/>
            <person name="Irie J."/>
            <person name="Itoh H."/>
            <person name="Moriya K."/>
            <person name="Sugiura Y."/>
            <person name="Suematsu M."/>
            <person name="Moritoki N."/>
            <person name="Shibata S."/>
            <person name="Littman R.D."/>
            <person name="Fischbach A.M."/>
            <person name="Uwamino Y."/>
            <person name="Inoue T."/>
            <person name="Honda A."/>
            <person name="Hattori M."/>
            <person name="Murai T."/>
            <person name="Xavier J.R."/>
            <person name="Hirose N."/>
            <person name="Honda K."/>
        </authorList>
    </citation>
    <scope>NUCLEOTIDE SEQUENCE</scope>
    <source>
        <strain evidence="2">CE91-St7</strain>
    </source>
</reference>
<accession>A0AA37KKB3</accession>
<dbReference type="Proteomes" id="UP001055104">
    <property type="component" value="Unassembled WGS sequence"/>
</dbReference>
<feature type="compositionally biased region" description="Low complexity" evidence="1">
    <location>
        <begin position="442"/>
        <end position="483"/>
    </location>
</feature>
<comment type="caution">
    <text evidence="2">The sequence shown here is derived from an EMBL/GenBank/DDBJ whole genome shotgun (WGS) entry which is preliminary data.</text>
</comment>
<feature type="compositionally biased region" description="Low complexity" evidence="1">
    <location>
        <begin position="354"/>
        <end position="377"/>
    </location>
</feature>
<name>A0AA37KKB3_9BACT</name>
<feature type="compositionally biased region" description="Low complexity" evidence="1">
    <location>
        <begin position="308"/>
        <end position="326"/>
    </location>
</feature>
<evidence type="ECO:0008006" key="4">
    <source>
        <dbReference type="Google" id="ProtNLM"/>
    </source>
</evidence>